<proteinExistence type="predicted"/>
<evidence type="ECO:0000313" key="2">
    <source>
        <dbReference type="Proteomes" id="UP001235269"/>
    </source>
</evidence>
<keyword evidence="2" id="KW-1185">Reference proteome</keyword>
<reference evidence="1 2" key="1">
    <citation type="submission" date="2023-07" db="EMBL/GenBank/DDBJ databases">
        <title>Genomic Encyclopedia of Type Strains, Phase IV (KMG-IV): sequencing the most valuable type-strain genomes for metagenomic binning, comparative biology and taxonomic classification.</title>
        <authorList>
            <person name="Goeker M."/>
        </authorList>
    </citation>
    <scope>NUCLEOTIDE SEQUENCE [LARGE SCALE GENOMIC DNA]</scope>
    <source>
        <strain evidence="1 2">DSM 100301</strain>
    </source>
</reference>
<name>A0ABU0IFE5_9HYPH</name>
<organism evidence="1 2">
    <name type="scientific">Rhizobium paknamense</name>
    <dbReference type="NCBI Taxonomy" id="1206817"/>
    <lineage>
        <taxon>Bacteria</taxon>
        <taxon>Pseudomonadati</taxon>
        <taxon>Pseudomonadota</taxon>
        <taxon>Alphaproteobacteria</taxon>
        <taxon>Hyphomicrobiales</taxon>
        <taxon>Rhizobiaceae</taxon>
        <taxon>Rhizobium/Agrobacterium group</taxon>
        <taxon>Rhizobium</taxon>
    </lineage>
</organism>
<comment type="caution">
    <text evidence="1">The sequence shown here is derived from an EMBL/GenBank/DDBJ whole genome shotgun (WGS) entry which is preliminary data.</text>
</comment>
<accession>A0ABU0IFE5</accession>
<protein>
    <submittedName>
        <fullName evidence="1">Uncharacterized protein</fullName>
    </submittedName>
</protein>
<dbReference type="Proteomes" id="UP001235269">
    <property type="component" value="Unassembled WGS sequence"/>
</dbReference>
<dbReference type="EMBL" id="JAUSWH010000011">
    <property type="protein sequence ID" value="MDQ0456963.1"/>
    <property type="molecule type" value="Genomic_DNA"/>
</dbReference>
<sequence>MIQNNWERRQQLRDAYITLAKQIEPNAYVTLATNDTGEIPEMTRLIGKFCGMMDREICGHKFHTYSADKRTNGIFVIEHTKTNIHAHGLLRFPDSPTVDLPVLTARKWNILTKAGTTDFKPIYDAAGVAGYCTKEMANFSFDGDQVVVASQFISH</sequence>
<gene>
    <name evidence="1" type="ORF">QO005_003308</name>
</gene>
<evidence type="ECO:0000313" key="1">
    <source>
        <dbReference type="EMBL" id="MDQ0456963.1"/>
    </source>
</evidence>
<dbReference type="RefSeq" id="WP_307159146.1">
    <property type="nucleotide sequence ID" value="NZ_JAUSWH010000011.1"/>
</dbReference>